<evidence type="ECO:0000256" key="1">
    <source>
        <dbReference type="ARBA" id="ARBA00022679"/>
    </source>
</evidence>
<dbReference type="Proteomes" id="UP000460558">
    <property type="component" value="Unassembled WGS sequence"/>
</dbReference>
<feature type="compositionally biased region" description="Gly residues" evidence="2">
    <location>
        <begin position="7"/>
        <end position="20"/>
    </location>
</feature>
<organism evidence="4 5">
    <name type="scientific">Streptomyces katsurahamanus</name>
    <dbReference type="NCBI Taxonomy" id="2577098"/>
    <lineage>
        <taxon>Bacteria</taxon>
        <taxon>Bacillati</taxon>
        <taxon>Actinomycetota</taxon>
        <taxon>Actinomycetes</taxon>
        <taxon>Kitasatosporales</taxon>
        <taxon>Streptomycetaceae</taxon>
        <taxon>Streptomyces</taxon>
    </lineage>
</organism>
<evidence type="ECO:0000313" key="5">
    <source>
        <dbReference type="Proteomes" id="UP000460558"/>
    </source>
</evidence>
<dbReference type="EMBL" id="VDEQ01000283">
    <property type="protein sequence ID" value="MQS38751.1"/>
    <property type="molecule type" value="Genomic_DNA"/>
</dbReference>
<dbReference type="SUPFAM" id="SSF53756">
    <property type="entry name" value="UDP-Glycosyltransferase/glycogen phosphorylase"/>
    <property type="match status" value="1"/>
</dbReference>
<dbReference type="PANTHER" id="PTHR45947">
    <property type="entry name" value="SULFOQUINOVOSYL TRANSFERASE SQD2"/>
    <property type="match status" value="1"/>
</dbReference>
<evidence type="ECO:0000313" key="4">
    <source>
        <dbReference type="EMBL" id="MQS38751.1"/>
    </source>
</evidence>
<protein>
    <submittedName>
        <fullName evidence="4">Glycosyltransferase</fullName>
    </submittedName>
</protein>
<dbReference type="PANTHER" id="PTHR45947:SF3">
    <property type="entry name" value="SULFOQUINOVOSYL TRANSFERASE SQD2"/>
    <property type="match status" value="1"/>
</dbReference>
<feature type="domain" description="Glycosyl transferase family 1" evidence="3">
    <location>
        <begin position="56"/>
        <end position="126"/>
    </location>
</feature>
<keyword evidence="5" id="KW-1185">Reference proteome</keyword>
<feature type="region of interest" description="Disordered" evidence="2">
    <location>
        <begin position="159"/>
        <end position="187"/>
    </location>
</feature>
<feature type="region of interest" description="Disordered" evidence="2">
    <location>
        <begin position="1"/>
        <end position="55"/>
    </location>
</feature>
<dbReference type="InterPro" id="IPR050194">
    <property type="entry name" value="Glycosyltransferase_grp1"/>
</dbReference>
<reference evidence="4 5" key="1">
    <citation type="submission" date="2019-06" db="EMBL/GenBank/DDBJ databases">
        <title>Comparative genomics and metabolomics analyses of clavulanic acid producing Streptomyces species provides insight into specialized metabolism and evolution of beta-lactam biosynthetic gene clusters.</title>
        <authorList>
            <person name="Moore M.A."/>
            <person name="Cruz-Morales P."/>
            <person name="Barona Gomez F."/>
            <person name="Kapil T."/>
        </authorList>
    </citation>
    <scope>NUCLEOTIDE SEQUENCE [LARGE SCALE GENOMIC DNA]</scope>
    <source>
        <strain evidence="4 5">T-272</strain>
    </source>
</reference>
<feature type="non-terminal residue" evidence="4">
    <location>
        <position position="1"/>
    </location>
</feature>
<sequence>TPAVRSGPGGVGACGSGSGGAEPRRSGVAGGAPAGAARAGVSGSASGAGCGSPRAERLPDLLSALDVFVSASREEAFGLAVVEALAAGLPVFHSTCPAVDDLPADQSPGAHRVDGTPEALTAALRRQRHAAPRRREPPPVVRHYDIAESGRRLTRLYERVLAAPQPSQPSRPPAPPVPPSSTERARP</sequence>
<keyword evidence="1" id="KW-0808">Transferase</keyword>
<evidence type="ECO:0000259" key="3">
    <source>
        <dbReference type="Pfam" id="PF00534"/>
    </source>
</evidence>
<proteinExistence type="predicted"/>
<evidence type="ECO:0000256" key="2">
    <source>
        <dbReference type="SAM" id="MobiDB-lite"/>
    </source>
</evidence>
<feature type="compositionally biased region" description="Low complexity" evidence="2">
    <location>
        <begin position="34"/>
        <end position="53"/>
    </location>
</feature>
<name>A0ABW9NZK0_9ACTN</name>
<dbReference type="Gene3D" id="3.40.50.2000">
    <property type="entry name" value="Glycogen Phosphorylase B"/>
    <property type="match status" value="1"/>
</dbReference>
<dbReference type="InterPro" id="IPR001296">
    <property type="entry name" value="Glyco_trans_1"/>
</dbReference>
<gene>
    <name evidence="4" type="ORF">FFZ77_25125</name>
</gene>
<comment type="caution">
    <text evidence="4">The sequence shown here is derived from an EMBL/GenBank/DDBJ whole genome shotgun (WGS) entry which is preliminary data.</text>
</comment>
<feature type="compositionally biased region" description="Pro residues" evidence="2">
    <location>
        <begin position="166"/>
        <end position="179"/>
    </location>
</feature>
<dbReference type="Pfam" id="PF00534">
    <property type="entry name" value="Glycos_transf_1"/>
    <property type="match status" value="1"/>
</dbReference>
<accession>A0ABW9NZK0</accession>